<proteinExistence type="predicted"/>
<organism evidence="1 2">
    <name type="scientific">Rousettus aegyptiacus</name>
    <name type="common">Egyptian fruit bat</name>
    <name type="synonym">Pteropus aegyptiacus</name>
    <dbReference type="NCBI Taxonomy" id="9407"/>
    <lineage>
        <taxon>Eukaryota</taxon>
        <taxon>Metazoa</taxon>
        <taxon>Chordata</taxon>
        <taxon>Craniata</taxon>
        <taxon>Vertebrata</taxon>
        <taxon>Euteleostomi</taxon>
        <taxon>Mammalia</taxon>
        <taxon>Eutheria</taxon>
        <taxon>Laurasiatheria</taxon>
        <taxon>Chiroptera</taxon>
        <taxon>Yinpterochiroptera</taxon>
        <taxon>Pteropodoidea</taxon>
        <taxon>Pteropodidae</taxon>
        <taxon>Rousettinae</taxon>
        <taxon>Rousettus</taxon>
    </lineage>
</organism>
<sequence length="138" mass="16380">MVHLQKSQHLKRLRKKKTLQVLCVQLQVLDFPPHWIIKKRKKIVKELGLHMLHLQYQDDWPVHLTLKRKKTETLQVCEQVVLIQEENGKMISKGIAQLMKDQLIIKDHTSLLLEMKSLNPKEKQDLDKQDSLEDQHRG</sequence>
<dbReference type="EMBL" id="JACASE010000002">
    <property type="protein sequence ID" value="KAF6497193.1"/>
    <property type="molecule type" value="Genomic_DNA"/>
</dbReference>
<dbReference type="AlphaFoldDB" id="A0A7J8JJU4"/>
<protein>
    <submittedName>
        <fullName evidence="1">Protein phosphatase 1 regulatory subunit 12A</fullName>
    </submittedName>
</protein>
<keyword evidence="2" id="KW-1185">Reference proteome</keyword>
<reference evidence="1 2" key="1">
    <citation type="journal article" date="2020" name="Nature">
        <title>Six reference-quality genomes reveal evolution of bat adaptations.</title>
        <authorList>
            <person name="Jebb D."/>
            <person name="Huang Z."/>
            <person name="Pippel M."/>
            <person name="Hughes G.M."/>
            <person name="Lavrichenko K."/>
            <person name="Devanna P."/>
            <person name="Winkler S."/>
            <person name="Jermiin L.S."/>
            <person name="Skirmuntt E.C."/>
            <person name="Katzourakis A."/>
            <person name="Burkitt-Gray L."/>
            <person name="Ray D.A."/>
            <person name="Sullivan K.A.M."/>
            <person name="Roscito J.G."/>
            <person name="Kirilenko B.M."/>
            <person name="Davalos L.M."/>
            <person name="Corthals A.P."/>
            <person name="Power M.L."/>
            <person name="Jones G."/>
            <person name="Ransome R.D."/>
            <person name="Dechmann D.K.N."/>
            <person name="Locatelli A.G."/>
            <person name="Puechmaille S.J."/>
            <person name="Fedrigo O."/>
            <person name="Jarvis E.D."/>
            <person name="Hiller M."/>
            <person name="Vernes S.C."/>
            <person name="Myers E.W."/>
            <person name="Teeling E.C."/>
        </authorList>
    </citation>
    <scope>NUCLEOTIDE SEQUENCE [LARGE SCALE GENOMIC DNA]</scope>
    <source>
        <strain evidence="1">MRouAeg1</strain>
        <tissue evidence="1">Muscle</tissue>
    </source>
</reference>
<evidence type="ECO:0000313" key="2">
    <source>
        <dbReference type="Proteomes" id="UP000593571"/>
    </source>
</evidence>
<evidence type="ECO:0000313" key="1">
    <source>
        <dbReference type="EMBL" id="KAF6497193.1"/>
    </source>
</evidence>
<name>A0A7J8JJU4_ROUAE</name>
<accession>A0A7J8JJU4</accession>
<dbReference type="Proteomes" id="UP000593571">
    <property type="component" value="Unassembled WGS sequence"/>
</dbReference>
<gene>
    <name evidence="1" type="ORF">HJG63_015740</name>
</gene>
<comment type="caution">
    <text evidence="1">The sequence shown here is derived from an EMBL/GenBank/DDBJ whole genome shotgun (WGS) entry which is preliminary data.</text>
</comment>